<comment type="caution">
    <text evidence="1">The sequence shown here is derived from an EMBL/GenBank/DDBJ whole genome shotgun (WGS) entry which is preliminary data.</text>
</comment>
<reference evidence="2" key="1">
    <citation type="submission" date="2019-07" db="EMBL/GenBank/DDBJ databases">
        <title>De Novo Assembly of kiwifruit Actinidia rufa.</title>
        <authorList>
            <person name="Sugita-Konishi S."/>
            <person name="Sato K."/>
            <person name="Mori E."/>
            <person name="Abe Y."/>
            <person name="Kisaki G."/>
            <person name="Hamano K."/>
            <person name="Suezawa K."/>
            <person name="Otani M."/>
            <person name="Fukuda T."/>
            <person name="Manabe T."/>
            <person name="Gomi K."/>
            <person name="Tabuchi M."/>
            <person name="Akimitsu K."/>
            <person name="Kataoka I."/>
        </authorList>
    </citation>
    <scope>NUCLEOTIDE SEQUENCE [LARGE SCALE GENOMIC DNA]</scope>
    <source>
        <strain evidence="2">cv. Fuchu</strain>
    </source>
</reference>
<organism evidence="1 2">
    <name type="scientific">Actinidia rufa</name>
    <dbReference type="NCBI Taxonomy" id="165716"/>
    <lineage>
        <taxon>Eukaryota</taxon>
        <taxon>Viridiplantae</taxon>
        <taxon>Streptophyta</taxon>
        <taxon>Embryophyta</taxon>
        <taxon>Tracheophyta</taxon>
        <taxon>Spermatophyta</taxon>
        <taxon>Magnoliopsida</taxon>
        <taxon>eudicotyledons</taxon>
        <taxon>Gunneridae</taxon>
        <taxon>Pentapetalae</taxon>
        <taxon>asterids</taxon>
        <taxon>Ericales</taxon>
        <taxon>Actinidiaceae</taxon>
        <taxon>Actinidia</taxon>
    </lineage>
</organism>
<dbReference type="EMBL" id="BJWL01000239">
    <property type="protein sequence ID" value="GFS36022.1"/>
    <property type="molecule type" value="Genomic_DNA"/>
</dbReference>
<evidence type="ECO:0000313" key="2">
    <source>
        <dbReference type="Proteomes" id="UP000585474"/>
    </source>
</evidence>
<protein>
    <submittedName>
        <fullName evidence="1">Uncharacterized protein</fullName>
    </submittedName>
</protein>
<keyword evidence="2" id="KW-1185">Reference proteome</keyword>
<accession>A0A7J0DIP6</accession>
<dbReference type="AlphaFoldDB" id="A0A7J0DIP6"/>
<name>A0A7J0DIP6_9ERIC</name>
<evidence type="ECO:0000313" key="1">
    <source>
        <dbReference type="EMBL" id="GFS36022.1"/>
    </source>
</evidence>
<proteinExistence type="predicted"/>
<gene>
    <name evidence="1" type="ORF">Acr_00g0043460</name>
</gene>
<dbReference type="Proteomes" id="UP000585474">
    <property type="component" value="Unassembled WGS sequence"/>
</dbReference>
<sequence>MVKFNQTLFIEFGTTTNSTSELNSISITVAEEEAESGSEDAGGLHGRFGLEAGLNVVHAIYEALLLLSEAGVVLEEVVDALSFLLIAFARSPSLGGTDEAIAETWWGLSVGFCYEAYLSSVKRLAGLL</sequence>